<proteinExistence type="predicted"/>
<name>A0A171AQS9_9BACT</name>
<dbReference type="GO" id="GO:0015648">
    <property type="term" value="F:lipid-linked peptidoglycan transporter activity"/>
    <property type="evidence" value="ECO:0007669"/>
    <property type="project" value="TreeGrafter"/>
</dbReference>
<feature type="transmembrane region" description="Helical" evidence="8">
    <location>
        <begin position="454"/>
        <end position="475"/>
    </location>
</feature>
<feature type="transmembrane region" description="Helical" evidence="8">
    <location>
        <begin position="389"/>
        <end position="409"/>
    </location>
</feature>
<feature type="transmembrane region" description="Helical" evidence="8">
    <location>
        <begin position="295"/>
        <end position="315"/>
    </location>
</feature>
<evidence type="ECO:0000256" key="3">
    <source>
        <dbReference type="ARBA" id="ARBA00022960"/>
    </source>
</evidence>
<feature type="transmembrane region" description="Helical" evidence="8">
    <location>
        <begin position="269"/>
        <end position="288"/>
    </location>
</feature>
<feature type="transmembrane region" description="Helical" evidence="8">
    <location>
        <begin position="145"/>
        <end position="178"/>
    </location>
</feature>
<dbReference type="InterPro" id="IPR001182">
    <property type="entry name" value="FtsW/RodA"/>
</dbReference>
<keyword evidence="5 8" id="KW-0472">Membrane</keyword>
<feature type="transmembrane region" description="Helical" evidence="8">
    <location>
        <begin position="12"/>
        <end position="32"/>
    </location>
</feature>
<organism evidence="9 10">
    <name type="scientific">Paludibacter jiangxiensis</name>
    <dbReference type="NCBI Taxonomy" id="681398"/>
    <lineage>
        <taxon>Bacteria</taxon>
        <taxon>Pseudomonadati</taxon>
        <taxon>Bacteroidota</taxon>
        <taxon>Bacteroidia</taxon>
        <taxon>Bacteroidales</taxon>
        <taxon>Paludibacteraceae</taxon>
        <taxon>Paludibacter</taxon>
    </lineage>
</organism>
<dbReference type="PANTHER" id="PTHR30474:SF1">
    <property type="entry name" value="PEPTIDOGLYCAN GLYCOSYLTRANSFERASE MRDB"/>
    <property type="match status" value="1"/>
</dbReference>
<dbReference type="GO" id="GO:0008360">
    <property type="term" value="P:regulation of cell shape"/>
    <property type="evidence" value="ECO:0007669"/>
    <property type="project" value="UniProtKB-KW"/>
</dbReference>
<feature type="transmembrane region" description="Helical" evidence="8">
    <location>
        <begin position="421"/>
        <end position="448"/>
    </location>
</feature>
<dbReference type="EMBL" id="BDCR01000004">
    <property type="protein sequence ID" value="GAT64131.1"/>
    <property type="molecule type" value="Genomic_DNA"/>
</dbReference>
<keyword evidence="10" id="KW-1185">Reference proteome</keyword>
<comment type="caution">
    <text evidence="9">The sequence shown here is derived from an EMBL/GenBank/DDBJ whole genome shotgun (WGS) entry which is preliminary data.</text>
</comment>
<dbReference type="PANTHER" id="PTHR30474">
    <property type="entry name" value="CELL CYCLE PROTEIN"/>
    <property type="match status" value="1"/>
</dbReference>
<evidence type="ECO:0000256" key="1">
    <source>
        <dbReference type="ARBA" id="ARBA00004141"/>
    </source>
</evidence>
<keyword evidence="2 8" id="KW-0812">Transmembrane</keyword>
<reference evidence="10" key="2">
    <citation type="journal article" date="2017" name="Genome Announc.">
        <title>Draft genome sequence of Paludibacter jiangxiensis NM7(T), a propionate-producing fermentative bacterium.</title>
        <authorList>
            <person name="Qiu Y.-L."/>
            <person name="Tourlousse D.M."/>
            <person name="Matsuura N."/>
            <person name="Ohashi A."/>
            <person name="Sekiguchi Y."/>
        </authorList>
    </citation>
    <scope>NUCLEOTIDE SEQUENCE [LARGE SCALE GENOMIC DNA]</scope>
    <source>
        <strain evidence="10">NM7</strain>
    </source>
</reference>
<evidence type="ECO:0000256" key="6">
    <source>
        <dbReference type="ARBA" id="ARBA00032370"/>
    </source>
</evidence>
<evidence type="ECO:0000256" key="5">
    <source>
        <dbReference type="ARBA" id="ARBA00023136"/>
    </source>
</evidence>
<accession>A0A171AQS9</accession>
<evidence type="ECO:0000256" key="8">
    <source>
        <dbReference type="SAM" id="Phobius"/>
    </source>
</evidence>
<dbReference type="GO" id="GO:0005886">
    <property type="term" value="C:plasma membrane"/>
    <property type="evidence" value="ECO:0007669"/>
    <property type="project" value="TreeGrafter"/>
</dbReference>
<keyword evidence="4 8" id="KW-1133">Transmembrane helix</keyword>
<evidence type="ECO:0000313" key="10">
    <source>
        <dbReference type="Proteomes" id="UP000076586"/>
    </source>
</evidence>
<sequence length="484" mass="54202">MERRIRLAQTIDWWIVALYLIMIIFGWFNVYGASYDYTQTTFWGFEYRSGKQLIWIACALVIAGSILLIDGKIYEQMANLFYWAMLLLLLVTIFIAPNIKGSHSWLVFGPISFQPAELAKLATALALGKFISKTGFSMGNRRDALGAIGLIMLPCMLIILQSETGSALVFFAFFLMLYREGLPGVFLMVAACMVVLFLIIVPLSDLPVYHNVGSLGFMLAFIFILLVVMGCVIAYESDGTTMLHILGGTAVLFAIAGLLNIWFDVQYQIFALIAVIGAAIYLLFLFLYRSKRSYIWVALFAIGSVGVSFSVDYFFDHILEPHQQTRIKVVLGMEKDPKGVGYNVNQSKIAIGSGGWVGKGFLNGTQTKLKYVPEQDTDFIYCTIGEEHGFVGAAGVLCLFGLLFYRIMRIAENQRDTFTRVYAYSIVSIMLFHVLINVGMVLGITPVIGIPLPFFSYGGSSLWSFTVMLFILLRLDMTQKVRFR</sequence>
<dbReference type="GO" id="GO:0032153">
    <property type="term" value="C:cell division site"/>
    <property type="evidence" value="ECO:0007669"/>
    <property type="project" value="TreeGrafter"/>
</dbReference>
<gene>
    <name evidence="9" type="ORF">PJIAN_4680</name>
</gene>
<feature type="transmembrane region" description="Helical" evidence="8">
    <location>
        <begin position="242"/>
        <end position="263"/>
    </location>
</feature>
<evidence type="ECO:0000256" key="4">
    <source>
        <dbReference type="ARBA" id="ARBA00022989"/>
    </source>
</evidence>
<dbReference type="NCBIfam" id="NF037961">
    <property type="entry name" value="RodA_shape"/>
    <property type="match status" value="2"/>
</dbReference>
<feature type="transmembrane region" description="Helical" evidence="8">
    <location>
        <begin position="81"/>
        <end position="99"/>
    </location>
</feature>
<dbReference type="STRING" id="681398.PJIAN_4680"/>
<dbReference type="AlphaFoldDB" id="A0A171AQS9"/>
<reference evidence="10" key="1">
    <citation type="submission" date="2016-04" db="EMBL/GenBank/DDBJ databases">
        <title>Draft genome sequence of Paludibacter jiangxiensis strain NM7.</title>
        <authorList>
            <person name="Qiu Y."/>
            <person name="Matsuura N."/>
            <person name="Ohashi A."/>
            <person name="Tourlousse M.D."/>
            <person name="Sekiguchi Y."/>
        </authorList>
    </citation>
    <scope>NUCLEOTIDE SEQUENCE [LARGE SCALE GENOMIC DNA]</scope>
    <source>
        <strain evidence="10">NM7</strain>
    </source>
</reference>
<feature type="transmembrane region" description="Helical" evidence="8">
    <location>
        <begin position="185"/>
        <end position="203"/>
    </location>
</feature>
<feature type="transmembrane region" description="Helical" evidence="8">
    <location>
        <begin position="215"/>
        <end position="235"/>
    </location>
</feature>
<comment type="subcellular location">
    <subcellularLocation>
        <location evidence="1">Membrane</location>
        <topology evidence="1">Multi-pass membrane protein</topology>
    </subcellularLocation>
</comment>
<dbReference type="GO" id="GO:0051301">
    <property type="term" value="P:cell division"/>
    <property type="evidence" value="ECO:0007669"/>
    <property type="project" value="InterPro"/>
</dbReference>
<feature type="transmembrane region" description="Helical" evidence="8">
    <location>
        <begin position="52"/>
        <end position="69"/>
    </location>
</feature>
<dbReference type="PROSITE" id="PS00428">
    <property type="entry name" value="FTSW_RODA_SPOVE"/>
    <property type="match status" value="1"/>
</dbReference>
<evidence type="ECO:0000313" key="9">
    <source>
        <dbReference type="EMBL" id="GAT64131.1"/>
    </source>
</evidence>
<protein>
    <recommendedName>
        <fullName evidence="7">Cell wall polymerase</fullName>
    </recommendedName>
    <alternativeName>
        <fullName evidence="6">Peptidoglycan polymerase</fullName>
    </alternativeName>
</protein>
<dbReference type="Pfam" id="PF01098">
    <property type="entry name" value="FTSW_RODA_SPOVE"/>
    <property type="match status" value="2"/>
</dbReference>
<keyword evidence="3" id="KW-0133">Cell shape</keyword>
<evidence type="ECO:0000256" key="2">
    <source>
        <dbReference type="ARBA" id="ARBA00022692"/>
    </source>
</evidence>
<evidence type="ECO:0000256" key="7">
    <source>
        <dbReference type="ARBA" id="ARBA00033270"/>
    </source>
</evidence>
<dbReference type="OrthoDB" id="9768187at2"/>
<dbReference type="Proteomes" id="UP000076586">
    <property type="component" value="Unassembled WGS sequence"/>
</dbReference>
<dbReference type="InterPro" id="IPR018365">
    <property type="entry name" value="Cell_cycle_FtsW-rel_CS"/>
</dbReference>